<sequence>MDFIIIIIIIIIITVDHACSVFCLCDWCIFTALNPKWNGCLISCWGCASAGSEPGHSPLTASVGRLVLSGPTVLIRYLMLVKDALPPSWPWTRKAPCPRGRGAILNAVPQDRSAREPGIYVLYLDSESRAHSAKRFRGCLTVK</sequence>
<organism evidence="3 4">
    <name type="scientific">Favolaschia claudopus</name>
    <dbReference type="NCBI Taxonomy" id="2862362"/>
    <lineage>
        <taxon>Eukaryota</taxon>
        <taxon>Fungi</taxon>
        <taxon>Dikarya</taxon>
        <taxon>Basidiomycota</taxon>
        <taxon>Agaricomycotina</taxon>
        <taxon>Agaricomycetes</taxon>
        <taxon>Agaricomycetidae</taxon>
        <taxon>Agaricales</taxon>
        <taxon>Marasmiineae</taxon>
        <taxon>Mycenaceae</taxon>
        <taxon>Favolaschia</taxon>
    </lineage>
</organism>
<keyword evidence="4" id="KW-1185">Reference proteome</keyword>
<gene>
    <name evidence="3" type="ORF">R3P38DRAFT_3203986</name>
    <name evidence="2" type="ORF">R3P38DRAFT_3233310</name>
</gene>
<evidence type="ECO:0000313" key="2">
    <source>
        <dbReference type="EMBL" id="KAK6983922.1"/>
    </source>
</evidence>
<dbReference type="AlphaFoldDB" id="A0AAW0AUA2"/>
<dbReference type="EMBL" id="JAWWNJ010000052">
    <property type="protein sequence ID" value="KAK7016153.1"/>
    <property type="molecule type" value="Genomic_DNA"/>
</dbReference>
<dbReference type="EMBL" id="JAWWNJ010000145">
    <property type="protein sequence ID" value="KAK6983922.1"/>
    <property type="molecule type" value="Genomic_DNA"/>
</dbReference>
<evidence type="ECO:0000256" key="1">
    <source>
        <dbReference type="SAM" id="SignalP"/>
    </source>
</evidence>
<feature type="chain" id="PRO_5044716796" evidence="1">
    <location>
        <begin position="19"/>
        <end position="143"/>
    </location>
</feature>
<accession>A0AAW0AUA2</accession>
<comment type="caution">
    <text evidence="3">The sequence shown here is derived from an EMBL/GenBank/DDBJ whole genome shotgun (WGS) entry which is preliminary data.</text>
</comment>
<dbReference type="Proteomes" id="UP001362999">
    <property type="component" value="Unassembled WGS sequence"/>
</dbReference>
<protein>
    <submittedName>
        <fullName evidence="3">Uncharacterized protein</fullName>
    </submittedName>
</protein>
<keyword evidence="1" id="KW-0732">Signal</keyword>
<proteinExistence type="predicted"/>
<evidence type="ECO:0000313" key="4">
    <source>
        <dbReference type="Proteomes" id="UP001362999"/>
    </source>
</evidence>
<evidence type="ECO:0000313" key="3">
    <source>
        <dbReference type="EMBL" id="KAK7016153.1"/>
    </source>
</evidence>
<name>A0AAW0AUA2_9AGAR</name>
<feature type="signal peptide" evidence="1">
    <location>
        <begin position="1"/>
        <end position="18"/>
    </location>
</feature>
<reference evidence="3 4" key="1">
    <citation type="journal article" date="2024" name="J Genomics">
        <title>Draft genome sequencing and assembly of Favolaschia claudopus CIRM-BRFM 2984 isolated from oak limbs.</title>
        <authorList>
            <person name="Navarro D."/>
            <person name="Drula E."/>
            <person name="Chaduli D."/>
            <person name="Cazenave R."/>
            <person name="Ahrendt S."/>
            <person name="Wang J."/>
            <person name="Lipzen A."/>
            <person name="Daum C."/>
            <person name="Barry K."/>
            <person name="Grigoriev I.V."/>
            <person name="Favel A."/>
            <person name="Rosso M.N."/>
            <person name="Martin F."/>
        </authorList>
    </citation>
    <scope>NUCLEOTIDE SEQUENCE [LARGE SCALE GENOMIC DNA]</scope>
    <source>
        <strain evidence="3 4">CIRM-BRFM 2984</strain>
    </source>
</reference>